<evidence type="ECO:0000259" key="6">
    <source>
        <dbReference type="Pfam" id="PF08281"/>
    </source>
</evidence>
<keyword evidence="8" id="KW-1185">Reference proteome</keyword>
<evidence type="ECO:0000256" key="1">
    <source>
        <dbReference type="ARBA" id="ARBA00010641"/>
    </source>
</evidence>
<gene>
    <name evidence="7" type="ORF">ISF6_5204</name>
</gene>
<dbReference type="Gene3D" id="1.10.10.10">
    <property type="entry name" value="Winged helix-like DNA-binding domain superfamily/Winged helix DNA-binding domain"/>
    <property type="match status" value="1"/>
</dbReference>
<reference evidence="7 8" key="2">
    <citation type="journal article" date="2016" name="Science">
        <title>A bacterium that degrades and assimilates poly(ethylene terephthalate).</title>
        <authorList>
            <person name="Yoshida S."/>
            <person name="Hiraga K."/>
            <person name="Takehana T."/>
            <person name="Taniguchi I."/>
            <person name="Yamaji H."/>
            <person name="Maeda Y."/>
            <person name="Toyohara K."/>
            <person name="Miyamoto K."/>
            <person name="Kimura Y."/>
            <person name="Oda K."/>
        </authorList>
    </citation>
    <scope>NUCLEOTIDE SEQUENCE [LARGE SCALE GENOMIC DNA]</scope>
    <source>
        <strain evidence="8">NBRC 110686 / TISTR 2288 / 201-F6</strain>
    </source>
</reference>
<organism evidence="7 8">
    <name type="scientific">Piscinibacter sakaiensis</name>
    <name type="common">Ideonella sakaiensis</name>
    <dbReference type="NCBI Taxonomy" id="1547922"/>
    <lineage>
        <taxon>Bacteria</taxon>
        <taxon>Pseudomonadati</taxon>
        <taxon>Pseudomonadota</taxon>
        <taxon>Betaproteobacteria</taxon>
        <taxon>Burkholderiales</taxon>
        <taxon>Sphaerotilaceae</taxon>
        <taxon>Piscinibacter</taxon>
    </lineage>
</organism>
<evidence type="ECO:0000256" key="3">
    <source>
        <dbReference type="ARBA" id="ARBA00023082"/>
    </source>
</evidence>
<comment type="similarity">
    <text evidence="1">Belongs to the sigma-70 factor family. ECF subfamily.</text>
</comment>
<feature type="domain" description="RNA polymerase sigma factor 70 region 4 type 2" evidence="6">
    <location>
        <begin position="104"/>
        <end position="155"/>
    </location>
</feature>
<dbReference type="RefSeq" id="WP_231638260.1">
    <property type="nucleotide sequence ID" value="NZ_BBYR01000083.1"/>
</dbReference>
<dbReference type="Pfam" id="PF08281">
    <property type="entry name" value="Sigma70_r4_2"/>
    <property type="match status" value="1"/>
</dbReference>
<evidence type="ECO:0000313" key="7">
    <source>
        <dbReference type="EMBL" id="GAP38651.1"/>
    </source>
</evidence>
<dbReference type="InterPro" id="IPR039425">
    <property type="entry name" value="RNA_pol_sigma-70-like"/>
</dbReference>
<evidence type="ECO:0000256" key="4">
    <source>
        <dbReference type="ARBA" id="ARBA00023163"/>
    </source>
</evidence>
<dbReference type="PANTHER" id="PTHR43133:SF63">
    <property type="entry name" value="RNA POLYMERASE SIGMA FACTOR FECI-RELATED"/>
    <property type="match status" value="1"/>
</dbReference>
<keyword evidence="3" id="KW-0731">Sigma factor</keyword>
<dbReference type="Proteomes" id="UP000037660">
    <property type="component" value="Unassembled WGS sequence"/>
</dbReference>
<dbReference type="STRING" id="1547922.ISF6_5204"/>
<evidence type="ECO:0000256" key="2">
    <source>
        <dbReference type="ARBA" id="ARBA00023015"/>
    </source>
</evidence>
<dbReference type="InterPro" id="IPR036388">
    <property type="entry name" value="WH-like_DNA-bd_sf"/>
</dbReference>
<dbReference type="NCBIfam" id="TIGR02937">
    <property type="entry name" value="sigma70-ECF"/>
    <property type="match status" value="1"/>
</dbReference>
<dbReference type="GO" id="GO:0016987">
    <property type="term" value="F:sigma factor activity"/>
    <property type="evidence" value="ECO:0007669"/>
    <property type="project" value="UniProtKB-KW"/>
</dbReference>
<dbReference type="PANTHER" id="PTHR43133">
    <property type="entry name" value="RNA POLYMERASE ECF-TYPE SIGMA FACTO"/>
    <property type="match status" value="1"/>
</dbReference>
<dbReference type="InterPro" id="IPR013325">
    <property type="entry name" value="RNA_pol_sigma_r2"/>
</dbReference>
<keyword evidence="2" id="KW-0805">Transcription regulation</keyword>
<feature type="domain" description="RNA polymerase sigma-70 region 2" evidence="5">
    <location>
        <begin position="10"/>
        <end position="72"/>
    </location>
</feature>
<dbReference type="EMBL" id="BBYR01000083">
    <property type="protein sequence ID" value="GAP38651.1"/>
    <property type="molecule type" value="Genomic_DNA"/>
</dbReference>
<dbReference type="CDD" id="cd06171">
    <property type="entry name" value="Sigma70_r4"/>
    <property type="match status" value="1"/>
</dbReference>
<dbReference type="AlphaFoldDB" id="A0A0K8P7Q4"/>
<dbReference type="InterPro" id="IPR007627">
    <property type="entry name" value="RNA_pol_sigma70_r2"/>
</dbReference>
<proteinExistence type="inferred from homology"/>
<comment type="caution">
    <text evidence="7">The sequence shown here is derived from an EMBL/GenBank/DDBJ whole genome shotgun (WGS) entry which is preliminary data.</text>
</comment>
<dbReference type="InterPro" id="IPR013249">
    <property type="entry name" value="RNA_pol_sigma70_r4_t2"/>
</dbReference>
<keyword evidence="4" id="KW-0804">Transcription</keyword>
<evidence type="ECO:0000259" key="5">
    <source>
        <dbReference type="Pfam" id="PF04542"/>
    </source>
</evidence>
<protein>
    <submittedName>
        <fullName evidence="7">Sigma factor, ECF subfamily</fullName>
    </submittedName>
</protein>
<dbReference type="Pfam" id="PF04542">
    <property type="entry name" value="Sigma70_r2"/>
    <property type="match status" value="1"/>
</dbReference>
<accession>A0A0K8P7Q4</accession>
<dbReference type="GO" id="GO:0006352">
    <property type="term" value="P:DNA-templated transcription initiation"/>
    <property type="evidence" value="ECO:0007669"/>
    <property type="project" value="InterPro"/>
</dbReference>
<name>A0A0K8P7Q4_PISS1</name>
<dbReference type="SUPFAM" id="SSF88946">
    <property type="entry name" value="Sigma2 domain of RNA polymerase sigma factors"/>
    <property type="match status" value="1"/>
</dbReference>
<sequence>MFGMQRRLKRALDAVRSALRRRGRTPHEADDLVQEAWLRMACYEGEQPVERPEAFLMQVALNLSVDDYRQGAKRGEAVAVEDVVLIDVAPSVEAVVLARERVARLGRCLARLSPPTREIFLACRVDGLTYQEIARQRGISVSTVERHVSKALQLLMQGMADW</sequence>
<dbReference type="InterPro" id="IPR013324">
    <property type="entry name" value="RNA_pol_sigma_r3/r4-like"/>
</dbReference>
<dbReference type="Gene3D" id="1.10.1740.10">
    <property type="match status" value="1"/>
</dbReference>
<dbReference type="GO" id="GO:0003677">
    <property type="term" value="F:DNA binding"/>
    <property type="evidence" value="ECO:0007669"/>
    <property type="project" value="InterPro"/>
</dbReference>
<dbReference type="SUPFAM" id="SSF88659">
    <property type="entry name" value="Sigma3 and sigma4 domains of RNA polymerase sigma factors"/>
    <property type="match status" value="1"/>
</dbReference>
<evidence type="ECO:0000313" key="8">
    <source>
        <dbReference type="Proteomes" id="UP000037660"/>
    </source>
</evidence>
<dbReference type="InterPro" id="IPR014284">
    <property type="entry name" value="RNA_pol_sigma-70_dom"/>
</dbReference>
<reference evidence="8" key="1">
    <citation type="submission" date="2015-07" db="EMBL/GenBank/DDBJ databases">
        <title>Discovery of a poly(ethylene terephthalate assimilation.</title>
        <authorList>
            <person name="Yoshida S."/>
            <person name="Hiraga K."/>
            <person name="Takehana T."/>
            <person name="Taniguchi I."/>
            <person name="Yamaji H."/>
            <person name="Maeda Y."/>
            <person name="Toyohara K."/>
            <person name="Miyamoto K."/>
            <person name="Kimura Y."/>
            <person name="Oda K."/>
        </authorList>
    </citation>
    <scope>NUCLEOTIDE SEQUENCE [LARGE SCALE GENOMIC DNA]</scope>
    <source>
        <strain evidence="8">NBRC 110686 / TISTR 2288 / 201-F6</strain>
    </source>
</reference>